<dbReference type="GO" id="GO:0008237">
    <property type="term" value="F:metallopeptidase activity"/>
    <property type="evidence" value="ECO:0007669"/>
    <property type="project" value="UniProtKB-KW"/>
</dbReference>
<evidence type="ECO:0000256" key="1">
    <source>
        <dbReference type="SAM" id="Phobius"/>
    </source>
</evidence>
<dbReference type="InterPro" id="IPR052710">
    <property type="entry name" value="CAAX_protease"/>
</dbReference>
<dbReference type="GeneID" id="88622171"/>
<dbReference type="AlphaFoldDB" id="A0A6G7LV38"/>
<evidence type="ECO:0000313" key="3">
    <source>
        <dbReference type="EMBL" id="QIJ05639.1"/>
    </source>
</evidence>
<sequence>MNHKPIYLTLAIIISTMGTFVVINVFSDFPGFVAYLGFTSEGYGTFLSWNLALFVTVLYCYSASKISDVKQYMFKVDLLKMVVVVAALCAGIVEEIVFRKWVMDYLASENFSFFIQIIASGLAFGVVHLIWGLRNIKAGINAAFSTFMLGLALGVVYWVGDRSLAPCIAAHFFISALIEPGLLISAQKDKLGYWSEKTNK</sequence>
<keyword evidence="1" id="KW-0812">Transmembrane</keyword>
<feature type="transmembrane region" description="Helical" evidence="1">
    <location>
        <begin position="138"/>
        <end position="157"/>
    </location>
</feature>
<name>A0A6G7LV38_9GAMM</name>
<dbReference type="InterPro" id="IPR003675">
    <property type="entry name" value="Rce1/LyrA-like_dom"/>
</dbReference>
<dbReference type="PANTHER" id="PTHR36435:SF1">
    <property type="entry name" value="CAAX AMINO TERMINAL PROTEASE FAMILY PROTEIN"/>
    <property type="match status" value="1"/>
</dbReference>
<reference evidence="3 4" key="1">
    <citation type="submission" date="2019-11" db="EMBL/GenBank/DDBJ databases">
        <title>Complete Genome Sequence of Shewanella chilikensis Strain DC57, Isolated from Corroded Seal Rings at a floating production facility in Australia.</title>
        <authorList>
            <person name="Salgar-Chaparro S.J."/>
            <person name="Castillo-Villamizar G.A."/>
            <person name="Poehlein A."/>
            <person name="Daniel R."/>
            <person name="Machuca L."/>
        </authorList>
    </citation>
    <scope>NUCLEOTIDE SEQUENCE [LARGE SCALE GENOMIC DNA]</scope>
    <source>
        <strain evidence="3 4">DC57</strain>
    </source>
</reference>
<organism evidence="3 4">
    <name type="scientific">Shewanella chilikensis</name>
    <dbReference type="NCBI Taxonomy" id="558541"/>
    <lineage>
        <taxon>Bacteria</taxon>
        <taxon>Pseudomonadati</taxon>
        <taxon>Pseudomonadota</taxon>
        <taxon>Gammaproteobacteria</taxon>
        <taxon>Alteromonadales</taxon>
        <taxon>Shewanellaceae</taxon>
        <taxon>Shewanella</taxon>
    </lineage>
</organism>
<evidence type="ECO:0000313" key="4">
    <source>
        <dbReference type="Proteomes" id="UP000502117"/>
    </source>
</evidence>
<keyword evidence="1" id="KW-1133">Transmembrane helix</keyword>
<dbReference type="RefSeq" id="WP_039036193.1">
    <property type="nucleotide sequence ID" value="NZ_CP045857.1"/>
</dbReference>
<protein>
    <submittedName>
        <fullName evidence="3">CPBP family intramembrane metalloprotease</fullName>
    </submittedName>
</protein>
<keyword evidence="3" id="KW-0378">Hydrolase</keyword>
<feature type="transmembrane region" description="Helical" evidence="1">
    <location>
        <begin position="76"/>
        <end position="93"/>
    </location>
</feature>
<keyword evidence="3" id="KW-0645">Protease</keyword>
<dbReference type="Proteomes" id="UP000502117">
    <property type="component" value="Chromosome"/>
</dbReference>
<feature type="transmembrane region" description="Helical" evidence="1">
    <location>
        <begin position="46"/>
        <end position="64"/>
    </location>
</feature>
<evidence type="ECO:0000259" key="2">
    <source>
        <dbReference type="Pfam" id="PF02517"/>
    </source>
</evidence>
<feature type="domain" description="CAAX prenyl protease 2/Lysostaphin resistance protein A-like" evidence="2">
    <location>
        <begin position="81"/>
        <end position="176"/>
    </location>
</feature>
<accession>A0A6G7LV38</accession>
<dbReference type="EMBL" id="CP045857">
    <property type="protein sequence ID" value="QIJ05639.1"/>
    <property type="molecule type" value="Genomic_DNA"/>
</dbReference>
<feature type="transmembrane region" description="Helical" evidence="1">
    <location>
        <begin position="113"/>
        <end position="131"/>
    </location>
</feature>
<feature type="transmembrane region" description="Helical" evidence="1">
    <location>
        <begin position="7"/>
        <end position="26"/>
    </location>
</feature>
<dbReference type="GO" id="GO:0004175">
    <property type="term" value="F:endopeptidase activity"/>
    <property type="evidence" value="ECO:0007669"/>
    <property type="project" value="UniProtKB-ARBA"/>
</dbReference>
<dbReference type="KEGG" id="schk:GII14_16800"/>
<proteinExistence type="predicted"/>
<keyword evidence="1" id="KW-0472">Membrane</keyword>
<dbReference type="GO" id="GO:0006508">
    <property type="term" value="P:proteolysis"/>
    <property type="evidence" value="ECO:0007669"/>
    <property type="project" value="UniProtKB-KW"/>
</dbReference>
<dbReference type="PANTHER" id="PTHR36435">
    <property type="entry name" value="SLR1288 PROTEIN"/>
    <property type="match status" value="1"/>
</dbReference>
<keyword evidence="3" id="KW-0482">Metalloprotease</keyword>
<dbReference type="Pfam" id="PF02517">
    <property type="entry name" value="Rce1-like"/>
    <property type="match status" value="1"/>
</dbReference>
<gene>
    <name evidence="3" type="ORF">GII14_16800</name>
</gene>
<feature type="transmembrane region" description="Helical" evidence="1">
    <location>
        <begin position="163"/>
        <end position="184"/>
    </location>
</feature>
<dbReference type="GO" id="GO:0080120">
    <property type="term" value="P:CAAX-box protein maturation"/>
    <property type="evidence" value="ECO:0007669"/>
    <property type="project" value="UniProtKB-ARBA"/>
</dbReference>